<keyword evidence="5" id="KW-1185">Reference proteome</keyword>
<evidence type="ECO:0000313" key="4">
    <source>
        <dbReference type="EMBL" id="GMI46852.1"/>
    </source>
</evidence>
<feature type="chain" id="PRO_5040853331" evidence="3">
    <location>
        <begin position="18"/>
        <end position="185"/>
    </location>
</feature>
<organism evidence="4 5">
    <name type="scientific">Triparma columacea</name>
    <dbReference type="NCBI Taxonomy" id="722753"/>
    <lineage>
        <taxon>Eukaryota</taxon>
        <taxon>Sar</taxon>
        <taxon>Stramenopiles</taxon>
        <taxon>Ochrophyta</taxon>
        <taxon>Bolidophyceae</taxon>
        <taxon>Parmales</taxon>
        <taxon>Triparmaceae</taxon>
        <taxon>Triparma</taxon>
    </lineage>
</organism>
<accession>A0A9W7GJI7</accession>
<dbReference type="EMBL" id="BRYA01000315">
    <property type="protein sequence ID" value="GMI46852.1"/>
    <property type="molecule type" value="Genomic_DNA"/>
</dbReference>
<feature type="signal peptide" evidence="3">
    <location>
        <begin position="1"/>
        <end position="17"/>
    </location>
</feature>
<evidence type="ECO:0000256" key="1">
    <source>
        <dbReference type="SAM" id="Coils"/>
    </source>
</evidence>
<gene>
    <name evidence="4" type="ORF">TrCOL_g11946</name>
</gene>
<comment type="caution">
    <text evidence="4">The sequence shown here is derived from an EMBL/GenBank/DDBJ whole genome shotgun (WGS) entry which is preliminary data.</text>
</comment>
<evidence type="ECO:0000256" key="2">
    <source>
        <dbReference type="SAM" id="MobiDB-lite"/>
    </source>
</evidence>
<evidence type="ECO:0000313" key="5">
    <source>
        <dbReference type="Proteomes" id="UP001165065"/>
    </source>
</evidence>
<protein>
    <submittedName>
        <fullName evidence="4">Uncharacterized protein</fullName>
    </submittedName>
</protein>
<proteinExistence type="predicted"/>
<keyword evidence="3" id="KW-0732">Signal</keyword>
<sequence length="185" mass="20899">MVAQVLILFLCFAFVACQKGARGYDAYVNEIKNLNSAMEPHKQALSDAREEALEHEKVIKVAKRDMVLNKLEDIKLGPRNAHHRNNEIRKANNQHLSMEGHDGRGVNNKAVSSDSAEKLSDIRQEMQETNQDTEEAINEAVSELQAINQVREEAKESIDNIINQLDQVEIDLARTKKDVKLGGRR</sequence>
<feature type="coiled-coil region" evidence="1">
    <location>
        <begin position="116"/>
        <end position="178"/>
    </location>
</feature>
<keyword evidence="1" id="KW-0175">Coiled coil</keyword>
<dbReference type="Proteomes" id="UP001165065">
    <property type="component" value="Unassembled WGS sequence"/>
</dbReference>
<name>A0A9W7GJI7_9STRA</name>
<dbReference type="OrthoDB" id="10513195at2759"/>
<dbReference type="AlphaFoldDB" id="A0A9W7GJI7"/>
<feature type="region of interest" description="Disordered" evidence="2">
    <location>
        <begin position="97"/>
        <end position="116"/>
    </location>
</feature>
<feature type="coiled-coil region" evidence="1">
    <location>
        <begin position="31"/>
        <end position="65"/>
    </location>
</feature>
<evidence type="ECO:0000256" key="3">
    <source>
        <dbReference type="SAM" id="SignalP"/>
    </source>
</evidence>
<reference evidence="5" key="1">
    <citation type="journal article" date="2023" name="Commun. Biol.">
        <title>Genome analysis of Parmales, the sister group of diatoms, reveals the evolutionary specialization of diatoms from phago-mixotrophs to photoautotrophs.</title>
        <authorList>
            <person name="Ban H."/>
            <person name="Sato S."/>
            <person name="Yoshikawa S."/>
            <person name="Yamada K."/>
            <person name="Nakamura Y."/>
            <person name="Ichinomiya M."/>
            <person name="Sato N."/>
            <person name="Blanc-Mathieu R."/>
            <person name="Endo H."/>
            <person name="Kuwata A."/>
            <person name="Ogata H."/>
        </authorList>
    </citation>
    <scope>NUCLEOTIDE SEQUENCE [LARGE SCALE GENOMIC DNA]</scope>
</reference>